<gene>
    <name evidence="1" type="ordered locus">Q7C_834</name>
</gene>
<name>I1YGG0_METFJ</name>
<dbReference type="AlphaFoldDB" id="I1YGG0"/>
<evidence type="ECO:0000313" key="2">
    <source>
        <dbReference type="Proteomes" id="UP000009145"/>
    </source>
</evidence>
<dbReference type="Pfam" id="PF10123">
    <property type="entry name" value="Mu-like_Pro"/>
    <property type="match status" value="1"/>
</dbReference>
<dbReference type="InterPro" id="IPR012106">
    <property type="entry name" value="Phage_Mu_Gp1"/>
</dbReference>
<accession>I1YGG0</accession>
<proteinExistence type="predicted"/>
<protein>
    <submittedName>
        <fullName evidence="1">Mu-like prophage I protein</fullName>
    </submittedName>
</protein>
<organism evidence="1 2">
    <name type="scientific">Methylophaga frappieri (strain ATCC BAA-2434 / DSM 25690 / JAM7)</name>
    <dbReference type="NCBI Taxonomy" id="754477"/>
    <lineage>
        <taxon>Bacteria</taxon>
        <taxon>Pseudomonadati</taxon>
        <taxon>Pseudomonadota</taxon>
        <taxon>Gammaproteobacteria</taxon>
        <taxon>Thiotrichales</taxon>
        <taxon>Piscirickettsiaceae</taxon>
        <taxon>Methylophaga</taxon>
    </lineage>
</organism>
<dbReference type="eggNOG" id="COG4388">
    <property type="taxonomic scope" value="Bacteria"/>
</dbReference>
<dbReference type="OrthoDB" id="2043985at2"/>
<dbReference type="KEGG" id="mec:Q7C_834"/>
<dbReference type="PIRSF" id="PIRSF016624">
    <property type="entry name" value="Mu_prophg_I"/>
    <property type="match status" value="1"/>
</dbReference>
<dbReference type="STRING" id="754477.Q7C_834"/>
<dbReference type="EMBL" id="CP003380">
    <property type="protein sequence ID" value="AFJ02003.1"/>
    <property type="molecule type" value="Genomic_DNA"/>
</dbReference>
<sequence precursor="true">MNSAIAIAIAACAFSLPEQLQGNHVVIQVTPTGFFKPSDGRDLPVSAWHIDRPLAIQLIERFEERKTRTVVDYEHQTLHKETNGQPAPAAGWISSLEWKDESGLWATVELTPKAIEYVSNGEYLYFSPVFVYDSRTGDVLDLLMGALTNKPGIEGMAEIELLAAATFGLPHEETQPMKKLLIALGLAETATEGEAIAALNAQIKFGADIRKAIAVSETADSETVIAACTALHQGSGKPDPAKYVPIESVQQMQTDIAALTAKIKDRDDKDVDSLIKTAIDDGRLPKTLEPWARELGGKDVAALTAYLDKAQPIAALTSTQTKGKEPQVDQETGLTDAEMAVCTAMGLTVDAFKAANTNA</sequence>
<reference evidence="1 2" key="1">
    <citation type="journal article" date="2012" name="J. Bacteriol.">
        <title>Complete genome sequences of Methylophaga sp. strain JAM1 and Methylophaga sp. strain JAM7.</title>
        <authorList>
            <person name="Villeneuve C."/>
            <person name="Martineau C."/>
            <person name="Mauffrey F."/>
            <person name="Villemur R."/>
        </authorList>
    </citation>
    <scope>NUCLEOTIDE SEQUENCE [LARGE SCALE GENOMIC DNA]</scope>
    <source>
        <strain evidence="1 2">JAM7</strain>
    </source>
</reference>
<evidence type="ECO:0000313" key="1">
    <source>
        <dbReference type="EMBL" id="AFJ02003.1"/>
    </source>
</evidence>
<keyword evidence="2" id="KW-1185">Reference proteome</keyword>
<dbReference type="Proteomes" id="UP000009145">
    <property type="component" value="Chromosome"/>
</dbReference>
<dbReference type="HOGENOM" id="CLU_062795_1_0_6"/>
<dbReference type="RefSeq" id="WP_014703424.1">
    <property type="nucleotide sequence ID" value="NC_017856.1"/>
</dbReference>
<dbReference type="PATRIC" id="fig|754477.3.peg.823"/>